<keyword evidence="3" id="KW-1185">Reference proteome</keyword>
<sequence>MKFIVSQSFPTLIVIGTYERYLAQGQRLRQSGSDAAHSFYNSFSRRVKYVPFLERLVGTSTTDLYDAIFDVDASHGLELFGDSDDEAERTAWRAQISQESLRPPSPSSSRHPSSARRTRSVPHSPDSRFERRRRVLSSTTTISPRRRPAVLSTFLEPSSSAEIQTVGPRSPLSRLFNGRGESSQERLHSLNTEAAMKKLENLVEEIRHLPVNKLKEEMKELQDRQARIENLLLMLTRGMRNETGPKSTVRNDTM</sequence>
<dbReference type="Proteomes" id="UP000186601">
    <property type="component" value="Unassembled WGS sequence"/>
</dbReference>
<dbReference type="STRING" id="98765.A0A2R6Q7I4"/>
<evidence type="ECO:0000256" key="1">
    <source>
        <dbReference type="SAM" id="MobiDB-lite"/>
    </source>
</evidence>
<gene>
    <name evidence="2" type="ORF">PHLCEN_2v3981</name>
</gene>
<evidence type="ECO:0000313" key="3">
    <source>
        <dbReference type="Proteomes" id="UP000186601"/>
    </source>
</evidence>
<proteinExistence type="predicted"/>
<feature type="compositionally biased region" description="Low complexity" evidence="1">
    <location>
        <begin position="97"/>
        <end position="112"/>
    </location>
</feature>
<accession>A0A2R6Q7I4</accession>
<organism evidence="2 3">
    <name type="scientific">Hermanssonia centrifuga</name>
    <dbReference type="NCBI Taxonomy" id="98765"/>
    <lineage>
        <taxon>Eukaryota</taxon>
        <taxon>Fungi</taxon>
        <taxon>Dikarya</taxon>
        <taxon>Basidiomycota</taxon>
        <taxon>Agaricomycotina</taxon>
        <taxon>Agaricomycetes</taxon>
        <taxon>Polyporales</taxon>
        <taxon>Meruliaceae</taxon>
        <taxon>Hermanssonia</taxon>
    </lineage>
</organism>
<dbReference type="EMBL" id="MLYV02000385">
    <property type="protein sequence ID" value="PSS03513.1"/>
    <property type="molecule type" value="Genomic_DNA"/>
</dbReference>
<evidence type="ECO:0000313" key="2">
    <source>
        <dbReference type="EMBL" id="PSS03513.1"/>
    </source>
</evidence>
<name>A0A2R6Q7I4_9APHY</name>
<feature type="region of interest" description="Disordered" evidence="1">
    <location>
        <begin position="96"/>
        <end position="142"/>
    </location>
</feature>
<comment type="caution">
    <text evidence="2">The sequence shown here is derived from an EMBL/GenBank/DDBJ whole genome shotgun (WGS) entry which is preliminary data.</text>
</comment>
<dbReference type="AlphaFoldDB" id="A0A2R6Q7I4"/>
<reference evidence="2 3" key="1">
    <citation type="submission" date="2018-02" db="EMBL/GenBank/DDBJ databases">
        <title>Genome sequence of the basidiomycete white-rot fungus Phlebia centrifuga.</title>
        <authorList>
            <person name="Granchi Z."/>
            <person name="Peng M."/>
            <person name="de Vries R.P."/>
            <person name="Hilden K."/>
            <person name="Makela M.R."/>
            <person name="Grigoriev I."/>
            <person name="Riley R."/>
        </authorList>
    </citation>
    <scope>NUCLEOTIDE SEQUENCE [LARGE SCALE GENOMIC DNA]</scope>
    <source>
        <strain evidence="2 3">FBCC195</strain>
    </source>
</reference>
<dbReference type="OrthoDB" id="2373987at2759"/>
<protein>
    <submittedName>
        <fullName evidence="2">Uncharacterized protein</fullName>
    </submittedName>
</protein>